<evidence type="ECO:0000313" key="2">
    <source>
        <dbReference type="EMBL" id="KAG5167294.1"/>
    </source>
</evidence>
<protein>
    <recommendedName>
        <fullName evidence="3">NYN domain-containing protein</fullName>
    </recommendedName>
</protein>
<feature type="compositionally biased region" description="Basic residues" evidence="1">
    <location>
        <begin position="1161"/>
        <end position="1174"/>
    </location>
</feature>
<feature type="region of interest" description="Disordered" evidence="1">
    <location>
        <begin position="1399"/>
        <end position="1452"/>
    </location>
</feature>
<dbReference type="PANTHER" id="PTHR35711">
    <property type="entry name" value="EXPRESSED PROTEIN"/>
    <property type="match status" value="1"/>
</dbReference>
<feature type="region of interest" description="Disordered" evidence="1">
    <location>
        <begin position="122"/>
        <end position="160"/>
    </location>
</feature>
<feature type="compositionally biased region" description="Polar residues" evidence="1">
    <location>
        <begin position="728"/>
        <end position="739"/>
    </location>
</feature>
<feature type="compositionally biased region" description="Low complexity" evidence="1">
    <location>
        <begin position="300"/>
        <end position="335"/>
    </location>
</feature>
<feature type="compositionally biased region" description="Basic residues" evidence="1">
    <location>
        <begin position="1402"/>
        <end position="1411"/>
    </location>
</feature>
<accession>A0A8H7XXJ3</accession>
<proteinExistence type="predicted"/>
<organism evidence="2">
    <name type="scientific">Psilocybe cubensis</name>
    <name type="common">Psychedelic mushroom</name>
    <name type="synonym">Stropharia cubensis</name>
    <dbReference type="NCBI Taxonomy" id="181762"/>
    <lineage>
        <taxon>Eukaryota</taxon>
        <taxon>Fungi</taxon>
        <taxon>Dikarya</taxon>
        <taxon>Basidiomycota</taxon>
        <taxon>Agaricomycotina</taxon>
        <taxon>Agaricomycetes</taxon>
        <taxon>Agaricomycetidae</taxon>
        <taxon>Agaricales</taxon>
        <taxon>Agaricineae</taxon>
        <taxon>Strophariaceae</taxon>
        <taxon>Psilocybe</taxon>
    </lineage>
</organism>
<feature type="compositionally biased region" description="Polar residues" evidence="1">
    <location>
        <begin position="234"/>
        <end position="243"/>
    </location>
</feature>
<feature type="compositionally biased region" description="Polar residues" evidence="1">
    <location>
        <begin position="562"/>
        <end position="580"/>
    </location>
</feature>
<feature type="compositionally biased region" description="Acidic residues" evidence="1">
    <location>
        <begin position="131"/>
        <end position="146"/>
    </location>
</feature>
<feature type="region of interest" description="Disordered" evidence="1">
    <location>
        <begin position="173"/>
        <end position="638"/>
    </location>
</feature>
<feature type="region of interest" description="Disordered" evidence="1">
    <location>
        <begin position="1482"/>
        <end position="1544"/>
    </location>
</feature>
<dbReference type="PANTHER" id="PTHR35711:SF1">
    <property type="entry name" value="ECTODERMAL, ISOFORM F"/>
    <property type="match status" value="1"/>
</dbReference>
<feature type="region of interest" description="Disordered" evidence="1">
    <location>
        <begin position="868"/>
        <end position="1290"/>
    </location>
</feature>
<feature type="region of interest" description="Disordered" evidence="1">
    <location>
        <begin position="1684"/>
        <end position="1752"/>
    </location>
</feature>
<feature type="region of interest" description="Disordered" evidence="1">
    <location>
        <begin position="1"/>
        <end position="109"/>
    </location>
</feature>
<feature type="compositionally biased region" description="Basic and acidic residues" evidence="1">
    <location>
        <begin position="1089"/>
        <end position="1106"/>
    </location>
</feature>
<feature type="compositionally biased region" description="Gly residues" evidence="1">
    <location>
        <begin position="1737"/>
        <end position="1751"/>
    </location>
</feature>
<dbReference type="OrthoDB" id="5590473at2759"/>
<feature type="compositionally biased region" description="Acidic residues" evidence="1">
    <location>
        <begin position="539"/>
        <end position="550"/>
    </location>
</feature>
<name>A0A8H7XXJ3_PSICU</name>
<feature type="compositionally biased region" description="Low complexity" evidence="1">
    <location>
        <begin position="1"/>
        <end position="16"/>
    </location>
</feature>
<comment type="caution">
    <text evidence="2">The sequence shown here is derived from an EMBL/GenBank/DDBJ whole genome shotgun (WGS) entry which is preliminary data.</text>
</comment>
<feature type="compositionally biased region" description="Polar residues" evidence="1">
    <location>
        <begin position="1223"/>
        <end position="1238"/>
    </location>
</feature>
<evidence type="ECO:0000256" key="1">
    <source>
        <dbReference type="SAM" id="MobiDB-lite"/>
    </source>
</evidence>
<sequence length="1877" mass="203129">MSPSSSFSSTDSAPRSEPTSDEQPDLGAFTTVLREWTHLQPIQRIPVQIHSATSSTTPTYQPEQSIAGSDYRPRNSSSRRSRLSSRGGFSDISSFTRPPSSSVQPEGSTVWNQELIASYLHSTTPSNEILSEADDEEDGGEGETYGEQEYTPSPPNSLASTALTVEIASEIDFPSFDGSHDSRADHLDPTPSPYVLDPGIVRAIAVESDGQRLDSRETAHPEDETEDGEAPSNHGDSSSQTSRDYVRSTFRDMTYPSSASQSHTGSQQTSVQLLSQARAHSTTGASSSDSLALFHATSGSPNAAPSVSLSSVSHPYSSHSNNNTTSNSSTSTSTLISALLNRSRNPLPPRTTSDSSITTSNSASSSNFSLLSYQIPETPPIEEESDSEPRLNEEHSSNSHHNISSDPFSSNQSIPSTSSSVSLKSQRSMHSSEHSNTLSSSTSTQTQVHQRLSVPSSMSHISPATRSDLSLPNPHSPSPAHQRDLPSGLNHSVQPPTNKWGTIPVREFGVVDDLGTPDQPPSETFLFDPSQQRRKEFLPVDDIDDEEDDIDKPLLSVRTPKFSYSQDSPKAPTAQASSHAQVYDRPGPSSIRVQPSAFSDRPHLEPQDEDDDEAEDDYPYRYPYAHTPKSNAQALTPKGILHVDSQAPLRRIVQPETIASQAQIRQYPRQFDLPSSSHSQRSVQKSAQILQHSQTTHEEPVFTHVQPVVASQSHPQPRKQNELKPWSGLTQPIPSSSQYPPLRTDHSSSHRHLAAPAPVMESSSKDEFSSSTQRHRYPHSLLGLHELPSSLGPAETQELSRYPYKSSVISPSSQEIENEHRPLVEMDSTEALHHGPDDDTESEQPLPSLGYLDEALSFIAAERARWNAAREGPGSTSASVALDTDATDSREVGGGDGAAIGSGEEEAGKQVIDNGQDIPKRKRRRKRPPRAHATPLAQTSLPLSSIVKGDGVFEESSGTPLTPVSSPKKKRSKSASTSMSAPGSTAVLDSPSKVKGKGKVVEKEFLVPPSPKKPRPDNKRDNQPVITILRRPPAIDPGASHVQVGTDEDDDAESDGDGGRTPTNGVQRGSEKFESINLVGKKGRRIGRKERQREKAKRDLELKQEEGLVAENISENIRPGIDSDGDDDDDNDDDEGDGADPLDDEDEQTNDSLSQISLLKPPRRNRSRSRRRKSRDTAYIHSLVATGGTGEYKSTPATPKRLHPEGFDAAEEEEASLDVVSVHASQTEDLVSKPSTGQAGEKKKRTRTKRVKTLTHAKSDPSLRLDAKAGGTSAQLEDSGDAGSKKLRKGKGKAHVEEIDILDMDRNQLQRLIFASSGAGSRLLLANQHRTDHSQFQVPPDSKRGRLLSLAAKLGQLFPEQREDLGKVIARIERQGAEAAAKAKRAAMSLDIDPYGYTYNHPAKKSRKGRNPKTGTGGAGNDAFDFNDIDSADPDDQEDQEEEIDPRGRPPRKGDVLIHVFIDHSNILIGLLSHLKRHPLQRKISSSTPRGRPASTVLTKATTITSNSNDKSDPASAFAAVKSTSTRPLPIPTGLETSSASTKRPLPIPVSQAGNHPIPLPSFATISRSLPVGSVINASGKDTGVDDFMPPGNEQNSDGEENTVMDLGAADAVGTDALFVGALKKEKKAPKHMWHAALTLILERGRPITRRVVVTSSPLYQPMESIERLGYELRVFIRVPDFGDGMDRERYREKERSLAGKAGQSTPGVHPGPNSGAKKGRVGHARHISGSTSTESGSGGAGSGHASGGGVHAYTGNANDNISQAKVKYREQGVDELLQLKLHQALADTDNVPEGSTIVLATGDGNMGQFSEDGFLGPVRTALRRGWKVELYAWEDGLSRAWRREFGAGSEWGRRGMFRVIGMEQFASGLVEAAGWS</sequence>
<feature type="compositionally biased region" description="Low complexity" evidence="1">
    <location>
        <begin position="675"/>
        <end position="686"/>
    </location>
</feature>
<feature type="compositionally biased region" description="Polar residues" evidence="1">
    <location>
        <begin position="255"/>
        <end position="290"/>
    </location>
</feature>
<feature type="compositionally biased region" description="Polar residues" evidence="1">
    <location>
        <begin position="91"/>
        <end position="109"/>
    </location>
</feature>
<feature type="compositionally biased region" description="Polar residues" evidence="1">
    <location>
        <begin position="489"/>
        <end position="500"/>
    </location>
</feature>
<feature type="compositionally biased region" description="Basic residues" evidence="1">
    <location>
        <begin position="920"/>
        <end position="930"/>
    </location>
</feature>
<feature type="compositionally biased region" description="Basic residues" evidence="1">
    <location>
        <begin position="1242"/>
        <end position="1255"/>
    </location>
</feature>
<feature type="compositionally biased region" description="Basic and acidic residues" evidence="1">
    <location>
        <begin position="817"/>
        <end position="837"/>
    </location>
</feature>
<feature type="compositionally biased region" description="Polar residues" evidence="1">
    <location>
        <begin position="50"/>
        <end position="67"/>
    </location>
</feature>
<feature type="compositionally biased region" description="Basic and acidic residues" evidence="1">
    <location>
        <begin position="209"/>
        <end position="222"/>
    </location>
</feature>
<feature type="compositionally biased region" description="Polar residues" evidence="1">
    <location>
        <begin position="453"/>
        <end position="470"/>
    </location>
</feature>
<reference evidence="2" key="1">
    <citation type="submission" date="2021-02" db="EMBL/GenBank/DDBJ databases">
        <title>Psilocybe cubensis genome.</title>
        <authorList>
            <person name="Mckernan K.J."/>
            <person name="Crawford S."/>
            <person name="Trippe A."/>
            <person name="Kane L.T."/>
            <person name="Mclaughlin S."/>
        </authorList>
    </citation>
    <scope>NUCLEOTIDE SEQUENCE [LARGE SCALE GENOMIC DNA]</scope>
    <source>
        <strain evidence="2">MGC-MH-2018</strain>
    </source>
</reference>
<feature type="compositionally biased region" description="Basic and acidic residues" evidence="1">
    <location>
        <begin position="178"/>
        <end position="188"/>
    </location>
</feature>
<feature type="compositionally biased region" description="Acidic residues" evidence="1">
    <location>
        <begin position="1046"/>
        <end position="1056"/>
    </location>
</feature>
<dbReference type="CDD" id="cd18724">
    <property type="entry name" value="PIN_LabA-like"/>
    <property type="match status" value="1"/>
</dbReference>
<feature type="region of interest" description="Disordered" evidence="1">
    <location>
        <begin position="807"/>
        <end position="849"/>
    </location>
</feature>
<feature type="compositionally biased region" description="Low complexity" evidence="1">
    <location>
        <begin position="399"/>
        <end position="450"/>
    </location>
</feature>
<feature type="compositionally biased region" description="Acidic residues" evidence="1">
    <location>
        <begin position="607"/>
        <end position="617"/>
    </location>
</feature>
<feature type="compositionally biased region" description="Basic and acidic residues" evidence="1">
    <location>
        <begin position="387"/>
        <end position="397"/>
    </location>
</feature>
<evidence type="ECO:0008006" key="3">
    <source>
        <dbReference type="Google" id="ProtNLM"/>
    </source>
</evidence>
<feature type="compositionally biased region" description="Acidic residues" evidence="1">
    <location>
        <begin position="1425"/>
        <end position="1444"/>
    </location>
</feature>
<feature type="compositionally biased region" description="Low complexity" evidence="1">
    <location>
        <begin position="974"/>
        <end position="986"/>
    </location>
</feature>
<feature type="compositionally biased region" description="Basic and acidic residues" evidence="1">
    <location>
        <begin position="1257"/>
        <end position="1267"/>
    </location>
</feature>
<feature type="compositionally biased region" description="Acidic residues" evidence="1">
    <location>
        <begin position="1123"/>
        <end position="1149"/>
    </location>
</feature>
<dbReference type="EMBL" id="JAFIQS010000007">
    <property type="protein sequence ID" value="KAG5167294.1"/>
    <property type="molecule type" value="Genomic_DNA"/>
</dbReference>
<feature type="compositionally biased region" description="Basic and acidic residues" evidence="1">
    <location>
        <begin position="1685"/>
        <end position="1698"/>
    </location>
</feature>
<feature type="compositionally biased region" description="Polar residues" evidence="1">
    <location>
        <begin position="1496"/>
        <end position="1509"/>
    </location>
</feature>
<feature type="compositionally biased region" description="Low complexity" evidence="1">
    <location>
        <begin position="351"/>
        <end position="372"/>
    </location>
</feature>
<feature type="region of interest" description="Disordered" evidence="1">
    <location>
        <begin position="663"/>
        <end position="776"/>
    </location>
</feature>
<feature type="compositionally biased region" description="Basic residues" evidence="1">
    <location>
        <begin position="1718"/>
        <end position="1727"/>
    </location>
</feature>
<gene>
    <name evidence="2" type="ORF">JR316_007641</name>
</gene>